<sequence>MTHNEFLDRLILLDCLYSFSVTSYKRSASRNAAVGGHPQSRHRMWLGCDVVLDDPGQLMNFQTEAKRQHLRVLDEGDHLHVQPEDHA</sequence>
<dbReference type="EMBL" id="JAQOUE010000001">
    <property type="protein sequence ID" value="MDT7040834.1"/>
    <property type="molecule type" value="Genomic_DNA"/>
</dbReference>
<protein>
    <recommendedName>
        <fullName evidence="3">Peptidase M15</fullName>
    </recommendedName>
</protein>
<organism evidence="1 2">
    <name type="scientific">Candidatus Nitronereus thalassa</name>
    <dbReference type="NCBI Taxonomy" id="3020898"/>
    <lineage>
        <taxon>Bacteria</taxon>
        <taxon>Pseudomonadati</taxon>
        <taxon>Nitrospirota</taxon>
        <taxon>Nitrospiria</taxon>
        <taxon>Nitrospirales</taxon>
        <taxon>Nitrospiraceae</taxon>
        <taxon>Candidatus Nitronereus</taxon>
    </lineage>
</organism>
<dbReference type="Gene3D" id="3.30.1380.10">
    <property type="match status" value="1"/>
</dbReference>
<comment type="caution">
    <text evidence="1">The sequence shown here is derived from an EMBL/GenBank/DDBJ whole genome shotgun (WGS) entry which is preliminary data.</text>
</comment>
<evidence type="ECO:0008006" key="3">
    <source>
        <dbReference type="Google" id="ProtNLM"/>
    </source>
</evidence>
<dbReference type="RefSeq" id="WP_313831193.1">
    <property type="nucleotide sequence ID" value="NZ_JAQOUE010000001.1"/>
</dbReference>
<accession>A0ABU3K374</accession>
<name>A0ABU3K374_9BACT</name>
<keyword evidence="2" id="KW-1185">Reference proteome</keyword>
<evidence type="ECO:0000313" key="1">
    <source>
        <dbReference type="EMBL" id="MDT7040834.1"/>
    </source>
</evidence>
<evidence type="ECO:0000313" key="2">
    <source>
        <dbReference type="Proteomes" id="UP001250932"/>
    </source>
</evidence>
<dbReference type="InterPro" id="IPR009045">
    <property type="entry name" value="Zn_M74/Hedgehog-like"/>
</dbReference>
<reference evidence="1 2" key="1">
    <citation type="journal article" date="2023" name="ISME J.">
        <title>Cultivation and genomic characterization of novel and ubiquitous marine nitrite-oxidizing bacteria from the Nitrospirales.</title>
        <authorList>
            <person name="Mueller A.J."/>
            <person name="Daebeler A."/>
            <person name="Herbold C.W."/>
            <person name="Kirkegaard R.H."/>
            <person name="Daims H."/>
        </authorList>
    </citation>
    <scope>NUCLEOTIDE SEQUENCE [LARGE SCALE GENOMIC DNA]</scope>
    <source>
        <strain evidence="1 2">EB</strain>
    </source>
</reference>
<gene>
    <name evidence="1" type="ORF">PPG34_00640</name>
</gene>
<proteinExistence type="predicted"/>
<dbReference type="SUPFAM" id="SSF55166">
    <property type="entry name" value="Hedgehog/DD-peptidase"/>
    <property type="match status" value="1"/>
</dbReference>
<dbReference type="Proteomes" id="UP001250932">
    <property type="component" value="Unassembled WGS sequence"/>
</dbReference>